<dbReference type="SUPFAM" id="SSF52172">
    <property type="entry name" value="CheY-like"/>
    <property type="match status" value="1"/>
</dbReference>
<evidence type="ECO:0000313" key="6">
    <source>
        <dbReference type="EMBL" id="SKC51783.1"/>
    </source>
</evidence>
<dbReference type="InterPro" id="IPR039420">
    <property type="entry name" value="WalR-like"/>
</dbReference>
<keyword evidence="1" id="KW-0805">Transcription regulation</keyword>
<dbReference type="RefSeq" id="WP_079723222.1">
    <property type="nucleotide sequence ID" value="NZ_BMCL01000003.1"/>
</dbReference>
<gene>
    <name evidence="6" type="ORF">SAMN06296058_0855</name>
</gene>
<dbReference type="InterPro" id="IPR001789">
    <property type="entry name" value="Sig_transdc_resp-reg_receiver"/>
</dbReference>
<feature type="modified residue" description="4-aspartylphosphate" evidence="4">
    <location>
        <position position="54"/>
    </location>
</feature>
<keyword evidence="3" id="KW-0804">Transcription</keyword>
<keyword evidence="4" id="KW-0597">Phosphoprotein</keyword>
<dbReference type="Gene3D" id="3.40.50.2300">
    <property type="match status" value="1"/>
</dbReference>
<evidence type="ECO:0000256" key="2">
    <source>
        <dbReference type="ARBA" id="ARBA00023125"/>
    </source>
</evidence>
<proteinExistence type="predicted"/>
<dbReference type="AlphaFoldDB" id="A0A1T5JKY1"/>
<evidence type="ECO:0000259" key="5">
    <source>
        <dbReference type="PROSITE" id="PS50110"/>
    </source>
</evidence>
<dbReference type="InterPro" id="IPR058245">
    <property type="entry name" value="NreC/VraR/RcsB-like_REC"/>
</dbReference>
<feature type="domain" description="Response regulatory" evidence="5">
    <location>
        <begin position="5"/>
        <end position="119"/>
    </location>
</feature>
<dbReference type="GO" id="GO:0003677">
    <property type="term" value="F:DNA binding"/>
    <property type="evidence" value="ECO:0007669"/>
    <property type="project" value="UniProtKB-KW"/>
</dbReference>
<evidence type="ECO:0000256" key="3">
    <source>
        <dbReference type="ARBA" id="ARBA00023163"/>
    </source>
</evidence>
<dbReference type="Proteomes" id="UP000190341">
    <property type="component" value="Unassembled WGS sequence"/>
</dbReference>
<reference evidence="6 7" key="1">
    <citation type="submission" date="2017-02" db="EMBL/GenBank/DDBJ databases">
        <authorList>
            <person name="Peterson S.W."/>
        </authorList>
    </citation>
    <scope>NUCLEOTIDE SEQUENCE [LARGE SCALE GENOMIC DNA]</scope>
    <source>
        <strain evidence="6 7">P15</strain>
    </source>
</reference>
<evidence type="ECO:0000256" key="4">
    <source>
        <dbReference type="PROSITE-ProRule" id="PRU00169"/>
    </source>
</evidence>
<sequence>MKRPGVMLVEDNPAVARQLQNLLANEFDITGWVDNGLSMLGLARTTLPDVIVTDISLPGMDGMAAAEILCQERPELRIVFITVHTDTSLVQRALRLGECGYVLKADAGEDLLAAVHGVLAGSTYLSRSIAGHEGRLTRG</sequence>
<dbReference type="Pfam" id="PF00072">
    <property type="entry name" value="Response_reg"/>
    <property type="match status" value="1"/>
</dbReference>
<evidence type="ECO:0000313" key="7">
    <source>
        <dbReference type="Proteomes" id="UP000190341"/>
    </source>
</evidence>
<evidence type="ECO:0000256" key="1">
    <source>
        <dbReference type="ARBA" id="ARBA00023015"/>
    </source>
</evidence>
<dbReference type="PROSITE" id="PS50110">
    <property type="entry name" value="RESPONSE_REGULATORY"/>
    <property type="match status" value="1"/>
</dbReference>
<name>A0A1T5JKY1_9GAMM</name>
<keyword evidence="2" id="KW-0238">DNA-binding</keyword>
<protein>
    <submittedName>
        <fullName evidence="6">Response regulator receiver domain-containing protein</fullName>
    </submittedName>
</protein>
<dbReference type="EMBL" id="FUZV01000001">
    <property type="protein sequence ID" value="SKC51783.1"/>
    <property type="molecule type" value="Genomic_DNA"/>
</dbReference>
<dbReference type="GO" id="GO:0000160">
    <property type="term" value="P:phosphorelay signal transduction system"/>
    <property type="evidence" value="ECO:0007669"/>
    <property type="project" value="InterPro"/>
</dbReference>
<dbReference type="CDD" id="cd17535">
    <property type="entry name" value="REC_NarL-like"/>
    <property type="match status" value="1"/>
</dbReference>
<organism evidence="6 7">
    <name type="scientific">Pseudoxanthomonas indica</name>
    <dbReference type="NCBI Taxonomy" id="428993"/>
    <lineage>
        <taxon>Bacteria</taxon>
        <taxon>Pseudomonadati</taxon>
        <taxon>Pseudomonadota</taxon>
        <taxon>Gammaproteobacteria</taxon>
        <taxon>Lysobacterales</taxon>
        <taxon>Lysobacteraceae</taxon>
        <taxon>Pseudoxanthomonas</taxon>
    </lineage>
</organism>
<dbReference type="PANTHER" id="PTHR43214:SF41">
    <property type="entry name" value="NITRATE_NITRITE RESPONSE REGULATOR PROTEIN NARP"/>
    <property type="match status" value="1"/>
</dbReference>
<accession>A0A1T5JKY1</accession>
<dbReference type="SMART" id="SM00448">
    <property type="entry name" value="REC"/>
    <property type="match status" value="1"/>
</dbReference>
<dbReference type="STRING" id="428993.SAMN06296058_0855"/>
<dbReference type="InterPro" id="IPR011006">
    <property type="entry name" value="CheY-like_superfamily"/>
</dbReference>
<keyword evidence="7" id="KW-1185">Reference proteome</keyword>
<dbReference type="OrthoDB" id="9800897at2"/>
<dbReference type="PANTHER" id="PTHR43214">
    <property type="entry name" value="TWO-COMPONENT RESPONSE REGULATOR"/>
    <property type="match status" value="1"/>
</dbReference>